<evidence type="ECO:0000259" key="2">
    <source>
        <dbReference type="Pfam" id="PF00296"/>
    </source>
</evidence>
<protein>
    <submittedName>
        <fullName evidence="3">LLM class F420-dependent oxidoreductase</fullName>
    </submittedName>
</protein>
<dbReference type="EMBL" id="BSSD01000002">
    <property type="protein sequence ID" value="GLW91139.1"/>
    <property type="molecule type" value="Genomic_DNA"/>
</dbReference>
<gene>
    <name evidence="3" type="ORF">Aglo03_19550</name>
</gene>
<dbReference type="Pfam" id="PF00296">
    <property type="entry name" value="Bac_luciferase"/>
    <property type="match status" value="1"/>
</dbReference>
<dbReference type="InterPro" id="IPR019922">
    <property type="entry name" value="Lucif-like_OxRdatse_MSMEG_4141"/>
</dbReference>
<dbReference type="Gene3D" id="3.20.20.30">
    <property type="entry name" value="Luciferase-like domain"/>
    <property type="match status" value="1"/>
</dbReference>
<dbReference type="InterPro" id="IPR050564">
    <property type="entry name" value="F420-G6PD/mer"/>
</dbReference>
<proteinExistence type="predicted"/>
<comment type="caution">
    <text evidence="3">The sequence shown here is derived from an EMBL/GenBank/DDBJ whole genome shotgun (WGS) entry which is preliminary data.</text>
</comment>
<dbReference type="RefSeq" id="WP_285609671.1">
    <property type="nucleotide sequence ID" value="NZ_BSSD01000002.1"/>
</dbReference>
<dbReference type="InterPro" id="IPR011251">
    <property type="entry name" value="Luciferase-like_dom"/>
</dbReference>
<feature type="domain" description="Luciferase-like" evidence="2">
    <location>
        <begin position="20"/>
        <end position="271"/>
    </location>
</feature>
<dbReference type="NCBIfam" id="TIGR03620">
    <property type="entry name" value="F420_MSMEG_4141"/>
    <property type="match status" value="1"/>
</dbReference>
<organism evidence="3 4">
    <name type="scientific">Actinokineospora globicatena</name>
    <dbReference type="NCBI Taxonomy" id="103729"/>
    <lineage>
        <taxon>Bacteria</taxon>
        <taxon>Bacillati</taxon>
        <taxon>Actinomycetota</taxon>
        <taxon>Actinomycetes</taxon>
        <taxon>Pseudonocardiales</taxon>
        <taxon>Pseudonocardiaceae</taxon>
        <taxon>Actinokineospora</taxon>
    </lineage>
</organism>
<dbReference type="InterPro" id="IPR036661">
    <property type="entry name" value="Luciferase-like_sf"/>
</dbReference>
<name>A0A9W6QM84_9PSEU</name>
<dbReference type="SUPFAM" id="SSF51679">
    <property type="entry name" value="Bacterial luciferase-like"/>
    <property type="match status" value="1"/>
</dbReference>
<reference evidence="3" key="1">
    <citation type="submission" date="2023-02" db="EMBL/GenBank/DDBJ databases">
        <title>Actinokineospora globicatena NBRC 15670.</title>
        <authorList>
            <person name="Ichikawa N."/>
            <person name="Sato H."/>
            <person name="Tonouchi N."/>
        </authorList>
    </citation>
    <scope>NUCLEOTIDE SEQUENCE</scope>
    <source>
        <strain evidence="3">NBRC 15670</strain>
    </source>
</reference>
<evidence type="ECO:0000256" key="1">
    <source>
        <dbReference type="ARBA" id="ARBA00023002"/>
    </source>
</evidence>
<evidence type="ECO:0000313" key="3">
    <source>
        <dbReference type="EMBL" id="GLW91139.1"/>
    </source>
</evidence>
<sequence length="307" mass="32857">MHITLPRIGLWVAGIDLLPTAETADLAAEAESLGYGALWLSEGLVRDPFMQAATLLNATKSLVLGTGIAVIWGRHPRNVRMQTRALLDAHPGRFVLGLGTSHARVVEDVLGLTYERPLATLRAHLDRLDEPDPILALANVTSDAPVAPRVLAALGPKALALARDRAAGAFTYLTTPEHTAQARAILGPDRTLIVEQSVIAAALPDEAKTLARQHIASYLAAAPYRATWQRLGFTDHDLADGGSDRLVTTLVAIGEDEIAQRIHAHLEAGADHVCLQALSPNLHTAPLNQWRALAPIACQPFRSSAFS</sequence>
<dbReference type="PANTHER" id="PTHR43244:SF1">
    <property type="entry name" value="5,10-METHYLENETETRAHYDROMETHANOPTERIN REDUCTASE"/>
    <property type="match status" value="1"/>
</dbReference>
<dbReference type="AlphaFoldDB" id="A0A9W6QM84"/>
<accession>A0A9W6QM84</accession>
<keyword evidence="4" id="KW-1185">Reference proteome</keyword>
<dbReference type="PANTHER" id="PTHR43244">
    <property type="match status" value="1"/>
</dbReference>
<dbReference type="Proteomes" id="UP001165042">
    <property type="component" value="Unassembled WGS sequence"/>
</dbReference>
<evidence type="ECO:0000313" key="4">
    <source>
        <dbReference type="Proteomes" id="UP001165042"/>
    </source>
</evidence>
<keyword evidence="1" id="KW-0560">Oxidoreductase</keyword>
<dbReference type="GO" id="GO:0016705">
    <property type="term" value="F:oxidoreductase activity, acting on paired donors, with incorporation or reduction of molecular oxygen"/>
    <property type="evidence" value="ECO:0007669"/>
    <property type="project" value="InterPro"/>
</dbReference>